<evidence type="ECO:0000313" key="4">
    <source>
        <dbReference type="Proteomes" id="UP001163823"/>
    </source>
</evidence>
<comment type="caution">
    <text evidence="3">The sequence shown here is derived from an EMBL/GenBank/DDBJ whole genome shotgun (WGS) entry which is preliminary data.</text>
</comment>
<evidence type="ECO:0000256" key="1">
    <source>
        <dbReference type="ARBA" id="ARBA00022679"/>
    </source>
</evidence>
<accession>A0AAD7QI82</accession>
<proteinExistence type="predicted"/>
<dbReference type="KEGG" id="qsa:O6P43_001143"/>
<dbReference type="Gene3D" id="3.30.559.10">
    <property type="entry name" value="Chloramphenicol acetyltransferase-like domain"/>
    <property type="match status" value="2"/>
</dbReference>
<name>A0AAD7QI82_QUISA</name>
<evidence type="ECO:0000313" key="3">
    <source>
        <dbReference type="EMBL" id="KAJ7981949.1"/>
    </source>
</evidence>
<dbReference type="GO" id="GO:0016747">
    <property type="term" value="F:acyltransferase activity, transferring groups other than amino-acyl groups"/>
    <property type="evidence" value="ECO:0007669"/>
    <property type="project" value="UniProtKB-ARBA"/>
</dbReference>
<protein>
    <submittedName>
        <fullName evidence="3">Anthocyanin 5-aromatic acyltransferase</fullName>
    </submittedName>
</protein>
<dbReference type="PANTHER" id="PTHR31625">
    <property type="match status" value="1"/>
</dbReference>
<dbReference type="EMBL" id="JARAOO010000001">
    <property type="protein sequence ID" value="KAJ7981949.1"/>
    <property type="molecule type" value="Genomic_DNA"/>
</dbReference>
<evidence type="ECO:0000256" key="2">
    <source>
        <dbReference type="ARBA" id="ARBA00023315"/>
    </source>
</evidence>
<reference evidence="3 4" key="1">
    <citation type="journal article" date="2023" name="Science">
        <title>Elucidation of the pathway for biosynthesis of saponin adjuvants from the soapbark tree.</title>
        <authorList>
            <person name="Reed J."/>
            <person name="Orme A."/>
            <person name="El-Demerdash A."/>
            <person name="Owen C."/>
            <person name="Martin L.B.B."/>
            <person name="Misra R.C."/>
            <person name="Kikuchi S."/>
            <person name="Rejzek M."/>
            <person name="Martin A.C."/>
            <person name="Harkess A."/>
            <person name="Leebens-Mack J."/>
            <person name="Louveau T."/>
            <person name="Stephenson M.J."/>
            <person name="Osbourn A."/>
        </authorList>
    </citation>
    <scope>NUCLEOTIDE SEQUENCE [LARGE SCALE GENOMIC DNA]</scope>
    <source>
        <strain evidence="3">S10</strain>
    </source>
</reference>
<dbReference type="InterPro" id="IPR023213">
    <property type="entry name" value="CAT-like_dom_sf"/>
</dbReference>
<dbReference type="Pfam" id="PF02458">
    <property type="entry name" value="Transferase"/>
    <property type="match status" value="1"/>
</dbReference>
<keyword evidence="1" id="KW-0808">Transferase</keyword>
<dbReference type="Proteomes" id="UP001163823">
    <property type="component" value="Chromosome 1"/>
</dbReference>
<keyword evidence="4" id="KW-1185">Reference proteome</keyword>
<organism evidence="3 4">
    <name type="scientific">Quillaja saponaria</name>
    <name type="common">Soap bark tree</name>
    <dbReference type="NCBI Taxonomy" id="32244"/>
    <lineage>
        <taxon>Eukaryota</taxon>
        <taxon>Viridiplantae</taxon>
        <taxon>Streptophyta</taxon>
        <taxon>Embryophyta</taxon>
        <taxon>Tracheophyta</taxon>
        <taxon>Spermatophyta</taxon>
        <taxon>Magnoliopsida</taxon>
        <taxon>eudicotyledons</taxon>
        <taxon>Gunneridae</taxon>
        <taxon>Pentapetalae</taxon>
        <taxon>rosids</taxon>
        <taxon>fabids</taxon>
        <taxon>Fabales</taxon>
        <taxon>Quillajaceae</taxon>
        <taxon>Quillaja</taxon>
    </lineage>
</organism>
<dbReference type="AlphaFoldDB" id="A0AAD7QI82"/>
<gene>
    <name evidence="3" type="ORF">O6P43_001143</name>
</gene>
<dbReference type="InterPro" id="IPR051504">
    <property type="entry name" value="Plant_metabolite_acyltrans"/>
</dbReference>
<keyword evidence="2 3" id="KW-0012">Acyltransferase</keyword>
<sequence length="483" mass="54217">MASQQHQERNMGYDQNTMKVLDHCQVSPPAGSVPTTSLPLNFFDIKWLLKPKNTPIQRFYLYEFPHPTHHFMQTVLPILKQSLSLTLQHLYPCASNLVCPPQPNKPHILYVDGESSVNFTVSEWSNANFEQLIADYPREVSIYHPFVSSLPPTRTLEDGTRLIPLMSVHVTVIPNFGFGICIGIQHVCTDGKGFLNLMKLWSSICKTRGEYLSKLGKDSMPFHDRSVVKDPNGLELTFLKEFWNRAESDQKEDDTGGIHFTAAHHDKVRATFVLTKDHIQKLKQLVSLICKKEELETLHLSTFVVTSALIWVCMVKSKEKVTTSDEEDEVYHLTFGVDCRNHCGSSLAYFGNCVAPCYVPLKKSQILGENGIVEAAKAIAEKVVESKTNAWTWLNKRTTNGTKVEYSNKIPMAGSPKLGGYETDFGWGRPLKLEAVHIDEADSVSLAESRDEEGGVEIGVVLGRTPMNDFNSILGHYLNIFTG</sequence>